<feature type="compositionally biased region" description="Low complexity" evidence="1">
    <location>
        <begin position="34"/>
        <end position="52"/>
    </location>
</feature>
<keyword evidence="4" id="KW-1185">Reference proteome</keyword>
<feature type="region of interest" description="Disordered" evidence="1">
    <location>
        <begin position="1"/>
        <end position="88"/>
    </location>
</feature>
<dbReference type="AlphaFoldDB" id="A0A9P7G4Q0"/>
<dbReference type="GO" id="GO:0005737">
    <property type="term" value="C:cytoplasm"/>
    <property type="evidence" value="ECO:0007669"/>
    <property type="project" value="TreeGrafter"/>
</dbReference>
<dbReference type="OrthoDB" id="25778at2759"/>
<comment type="caution">
    <text evidence="3">The sequence shown here is derived from an EMBL/GenBank/DDBJ whole genome shotgun (WGS) entry which is preliminary data.</text>
</comment>
<feature type="compositionally biased region" description="Low complexity" evidence="1">
    <location>
        <begin position="680"/>
        <end position="694"/>
    </location>
</feature>
<evidence type="ECO:0000256" key="1">
    <source>
        <dbReference type="SAM" id="MobiDB-lite"/>
    </source>
</evidence>
<feature type="region of interest" description="Disordered" evidence="1">
    <location>
        <begin position="533"/>
        <end position="566"/>
    </location>
</feature>
<feature type="compositionally biased region" description="Basic and acidic residues" evidence="1">
    <location>
        <begin position="987"/>
        <end position="1008"/>
    </location>
</feature>
<dbReference type="GO" id="GO:0006914">
    <property type="term" value="P:autophagy"/>
    <property type="evidence" value="ECO:0007669"/>
    <property type="project" value="InterPro"/>
</dbReference>
<dbReference type="EMBL" id="JABCKV010000509">
    <property type="protein sequence ID" value="KAG5640780.1"/>
    <property type="molecule type" value="Genomic_DNA"/>
</dbReference>
<evidence type="ECO:0000313" key="4">
    <source>
        <dbReference type="Proteomes" id="UP000775547"/>
    </source>
</evidence>
<feature type="region of interest" description="Disordered" evidence="1">
    <location>
        <begin position="410"/>
        <end position="450"/>
    </location>
</feature>
<dbReference type="InterPro" id="IPR048382">
    <property type="entry name" value="BCAS3_WD40"/>
</dbReference>
<name>A0A9P7G4Q0_9AGAR</name>
<feature type="compositionally biased region" description="Gly residues" evidence="1">
    <location>
        <begin position="556"/>
        <end position="566"/>
    </location>
</feature>
<feature type="compositionally biased region" description="Polar residues" evidence="1">
    <location>
        <begin position="355"/>
        <end position="373"/>
    </location>
</feature>
<proteinExistence type="predicted"/>
<dbReference type="Proteomes" id="UP000775547">
    <property type="component" value="Unassembled WGS sequence"/>
</dbReference>
<reference evidence="3" key="1">
    <citation type="submission" date="2020-07" db="EMBL/GenBank/DDBJ databases">
        <authorList>
            <person name="Nieuwenhuis M."/>
            <person name="Van De Peppel L.J.J."/>
        </authorList>
    </citation>
    <scope>NUCLEOTIDE SEQUENCE</scope>
    <source>
        <strain evidence="3">AP01</strain>
        <tissue evidence="3">Mycelium</tissue>
    </source>
</reference>
<dbReference type="Pfam" id="PF21034">
    <property type="entry name" value="BCAS3_WD40"/>
    <property type="match status" value="1"/>
</dbReference>
<feature type="region of interest" description="Disordered" evidence="1">
    <location>
        <begin position="679"/>
        <end position="715"/>
    </location>
</feature>
<feature type="region of interest" description="Disordered" evidence="1">
    <location>
        <begin position="925"/>
        <end position="1008"/>
    </location>
</feature>
<feature type="region of interest" description="Disordered" evidence="1">
    <location>
        <begin position="347"/>
        <end position="376"/>
    </location>
</feature>
<feature type="compositionally biased region" description="Acidic residues" evidence="1">
    <location>
        <begin position="944"/>
        <end position="954"/>
    </location>
</feature>
<accession>A0A9P7G4Q0</accession>
<dbReference type="PANTHER" id="PTHR13268:SF0">
    <property type="entry name" value="BCAS3 MICROTUBULE ASSOCIATED CELL MIGRATION FACTOR"/>
    <property type="match status" value="1"/>
</dbReference>
<dbReference type="PANTHER" id="PTHR13268">
    <property type="entry name" value="BREAST CARCINOMA AMPLIFIED SEQUENCE 3"/>
    <property type="match status" value="1"/>
</dbReference>
<feature type="region of interest" description="Disordered" evidence="1">
    <location>
        <begin position="1044"/>
        <end position="1066"/>
    </location>
</feature>
<evidence type="ECO:0000313" key="3">
    <source>
        <dbReference type="EMBL" id="KAG5640780.1"/>
    </source>
</evidence>
<sequence length="1066" mass="110994">MDADAVTGQGRDTTVEEDEPPIPVPVPRSQTPHARQAPAPSSAAPTYTSPRPDAQTHSRAHKEPQSPPQRQHPHQRTPSIPPPASGLARSIRVSPLTPATPPTTTKKFTTPLPVSAAPAAPAVVDLGTVGAGGGSSAGSGSGMRGASKKHEEVIQWAHWDELILDRSRRLLLVSYPLTFQIYDTTELGGVEEVLRLPSATLGSLMAGDEPQDGEADEVELVHAAIVAGEGEAGGEEQAVLGLAFNTGALLTYSLHSHRVLARVHLRTRIEGFETHGGFIVVSTSSPPTLHILSAHTLETLHVIPKSKLAAYAPPPPAIPGGTVESAAGVVSSASAMLSSAFTGWTQAASGVDGSGKTTTTPQPDSSRSSTSGAQAELRRVGGSVWGGMRTLGGMAVSAARGRIAGEPAATGGGVGRFFSRSAPERGVEGRGAPGDEGTGGGGGVGGSASVPGAGGGGGYVVTVIDLMPLAPPRGKHRPAEAQKKKKNPRVLLEFAVEKEKEIAGLAWAPDGCSLSVIPRDGQAVQVFSARPEPFAQATQTGDAESPSGLEPRNSRPGGGEAGGGGGGAAWHMYTLRRGRTSAVVEGVQVADDARWAAVGSRNRTVHVFGVNPYGGRPDVRSHLEGRVRNVQDRDQGGVGTAVGVGMGIVSGAAAALGATSISLPGMGGMGMGMGFGAGSGSPSPHAYGSPSKASAGGGAGPFGGRSSTRNRASLGAGEVPVELAARESTVMTWNLRRREGSPEVRKIMGAPGLLVEGNAERKESRGRADWLAQAELSTFSKSPKILPRSIYLSHQFSFHTLGEDYHALIRRYQFDIGGDKIDVRREVQVSAYSAGSGESFVEGGFAAPRDIRHRTLSSSFDEPLASALANELDHSNAPGVLPMYPNGTPGSSGSFRNPIPIRTLGLGDGVSESLGRIRREIGKVRSPRLRPRPDSSMSASVPLEFDEEDEDFIGGDDVSVSVSRETSRGDGGSGPTVSTPATSAHALDLEEIRERERERELDEQRKLEKAEDAWGGWSSVDRLAVEEAERYDNIDVLGLLDEEQSVAKSSVPTLETKRKGRGRKKK</sequence>
<dbReference type="InterPro" id="IPR045142">
    <property type="entry name" value="BCAS3-like"/>
</dbReference>
<protein>
    <recommendedName>
        <fullName evidence="2">BCAS3 WD40 domain-containing protein</fullName>
    </recommendedName>
</protein>
<feature type="domain" description="BCAS3 WD40" evidence="2">
    <location>
        <begin position="568"/>
        <end position="639"/>
    </location>
</feature>
<organism evidence="3 4">
    <name type="scientific">Asterophora parasitica</name>
    <dbReference type="NCBI Taxonomy" id="117018"/>
    <lineage>
        <taxon>Eukaryota</taxon>
        <taxon>Fungi</taxon>
        <taxon>Dikarya</taxon>
        <taxon>Basidiomycota</taxon>
        <taxon>Agaricomycotina</taxon>
        <taxon>Agaricomycetes</taxon>
        <taxon>Agaricomycetidae</taxon>
        <taxon>Agaricales</taxon>
        <taxon>Tricholomatineae</taxon>
        <taxon>Lyophyllaceae</taxon>
        <taxon>Asterophora</taxon>
    </lineage>
</organism>
<evidence type="ECO:0000259" key="2">
    <source>
        <dbReference type="Pfam" id="PF21034"/>
    </source>
</evidence>
<gene>
    <name evidence="3" type="ORF">DXG03_007234</name>
</gene>
<dbReference type="GO" id="GO:0042594">
    <property type="term" value="P:response to starvation"/>
    <property type="evidence" value="ECO:0007669"/>
    <property type="project" value="TreeGrafter"/>
</dbReference>
<reference evidence="3" key="2">
    <citation type="submission" date="2021-10" db="EMBL/GenBank/DDBJ databases">
        <title>Phylogenomics reveals ancestral predisposition of the termite-cultivated fungus Termitomyces towards a domesticated lifestyle.</title>
        <authorList>
            <person name="Auxier B."/>
            <person name="Grum-Grzhimaylo A."/>
            <person name="Cardenas M.E."/>
            <person name="Lodge J.D."/>
            <person name="Laessoe T."/>
            <person name="Pedersen O."/>
            <person name="Smith M.E."/>
            <person name="Kuyper T.W."/>
            <person name="Franco-Molano E.A."/>
            <person name="Baroni T.J."/>
            <person name="Aanen D.K."/>
        </authorList>
    </citation>
    <scope>NUCLEOTIDE SEQUENCE</scope>
    <source>
        <strain evidence="3">AP01</strain>
        <tissue evidence="3">Mycelium</tissue>
    </source>
</reference>
<feature type="compositionally biased region" description="Gly residues" evidence="1">
    <location>
        <begin position="429"/>
        <end position="450"/>
    </location>
</feature>